<name>A0A2S6FZ51_9CLOT</name>
<dbReference type="AlphaFoldDB" id="A0A2S6FZ51"/>
<keyword evidence="7" id="KW-0597">Phosphoprotein</keyword>
<evidence type="ECO:0000259" key="17">
    <source>
        <dbReference type="Pfam" id="PF02879"/>
    </source>
</evidence>
<dbReference type="CDD" id="cd05799">
    <property type="entry name" value="PGM2"/>
    <property type="match status" value="1"/>
</dbReference>
<evidence type="ECO:0000259" key="18">
    <source>
        <dbReference type="Pfam" id="PF02880"/>
    </source>
</evidence>
<dbReference type="OrthoDB" id="9806956at2"/>
<sequence length="574" mass="64605">MNYKDRYNSWIEDQYIDEDTKKELRDLKGNEAEIEDRFYKDLEFGTAGLRGKLGAGTNRMNVYNISKVTQGLADYIKSRGQDYVKRGVAIAYDCRHFSAEFAKTASLVLAANGIKAFLFESLRPTPELSFAVRTLGTAAGIVVTASHNPREYNGYKVYFEDGAQILSEMADSIVENIQQIKSFNMVKTITEEEALNKGLLNYLGKEMDDMYISMVKDLSIRDDVDKSIKIVYTPLNGTGNIPVRRVLKERGFTNIIVVPEQECPDPDFTTVGYPNPEDTKAFKYAEALGKKEGAELLIATDPDCDRLAIEVRDHNGEYVPFTGNQTGAILIKYILEGLKAKNKLPKNGAIVKSIVTGDLGKRIAMDYGVKTYEALTGFKNICGKIPEFEKTGEAEFIFGYEESIGYVTGTKVRDKDGVSASMLLCEAAAYYKSQGKTLIQVLNEVYSEYGYYREKQISLVLEGVEGKARIERMMVQYRDNFIKEFNGAKLEKYTDFNEGTTLNIATGEKESSGIPKSDVLKFIFDDKSWYAVRPSGTEPKIKLYIYTIDENLEKADKKIKDIETLVLEKLDKVK</sequence>
<reference evidence="19 20" key="1">
    <citation type="submission" date="2018-02" db="EMBL/GenBank/DDBJ databases">
        <title>Genomic Encyclopedia of Archaeal and Bacterial Type Strains, Phase II (KMG-II): from individual species to whole genera.</title>
        <authorList>
            <person name="Goeker M."/>
        </authorList>
    </citation>
    <scope>NUCLEOTIDE SEQUENCE [LARGE SCALE GENOMIC DNA]</scope>
    <source>
        <strain evidence="19 20">DSM 15099</strain>
    </source>
</reference>
<evidence type="ECO:0000259" key="15">
    <source>
        <dbReference type="Pfam" id="PF00408"/>
    </source>
</evidence>
<evidence type="ECO:0000256" key="4">
    <source>
        <dbReference type="ARBA" id="ARBA00005189"/>
    </source>
</evidence>
<evidence type="ECO:0000259" key="16">
    <source>
        <dbReference type="Pfam" id="PF02878"/>
    </source>
</evidence>
<dbReference type="GO" id="GO:0000287">
    <property type="term" value="F:magnesium ion binding"/>
    <property type="evidence" value="ECO:0007669"/>
    <property type="project" value="InterPro"/>
</dbReference>
<dbReference type="PANTHER" id="PTHR45745">
    <property type="entry name" value="PHOSPHOMANNOMUTASE 45A"/>
    <property type="match status" value="1"/>
</dbReference>
<comment type="cofactor">
    <cofactor evidence="2">
        <name>Mg(2+)</name>
        <dbReference type="ChEBI" id="CHEBI:18420"/>
    </cofactor>
</comment>
<evidence type="ECO:0000313" key="19">
    <source>
        <dbReference type="EMBL" id="PPK48834.1"/>
    </source>
</evidence>
<evidence type="ECO:0000256" key="14">
    <source>
        <dbReference type="RuleBase" id="RU004326"/>
    </source>
</evidence>
<evidence type="ECO:0000256" key="2">
    <source>
        <dbReference type="ARBA" id="ARBA00001946"/>
    </source>
</evidence>
<dbReference type="PROSITE" id="PS00710">
    <property type="entry name" value="PGM_PMM"/>
    <property type="match status" value="1"/>
</dbReference>
<feature type="domain" description="Alpha-D-phosphohexomutase C-terminal" evidence="15">
    <location>
        <begin position="516"/>
        <end position="545"/>
    </location>
</feature>
<dbReference type="SUPFAM" id="SSF55957">
    <property type="entry name" value="Phosphoglucomutase, C-terminal domain"/>
    <property type="match status" value="1"/>
</dbReference>
<evidence type="ECO:0000256" key="3">
    <source>
        <dbReference type="ARBA" id="ARBA00005164"/>
    </source>
</evidence>
<gene>
    <name evidence="19" type="ORF">BD821_10495</name>
</gene>
<dbReference type="Pfam" id="PF00408">
    <property type="entry name" value="PGM_PMM_IV"/>
    <property type="match status" value="1"/>
</dbReference>
<dbReference type="EC" id="5.4.2.2" evidence="6"/>
<dbReference type="PRINTS" id="PR00509">
    <property type="entry name" value="PGMPMM"/>
</dbReference>
<keyword evidence="10" id="KW-0413">Isomerase</keyword>
<evidence type="ECO:0000256" key="9">
    <source>
        <dbReference type="ARBA" id="ARBA00022842"/>
    </source>
</evidence>
<keyword evidence="8 14" id="KW-0479">Metal-binding</keyword>
<protein>
    <recommendedName>
        <fullName evidence="11">Phosphoglucomutase</fullName>
        <ecNumber evidence="6">5.4.2.2</ecNumber>
    </recommendedName>
    <alternativeName>
        <fullName evidence="13">Alpha-phosphoglucomutase</fullName>
    </alternativeName>
    <alternativeName>
        <fullName evidence="12">Glucose phosphomutase</fullName>
    </alternativeName>
</protein>
<dbReference type="Pfam" id="PF02878">
    <property type="entry name" value="PGM_PMM_I"/>
    <property type="match status" value="1"/>
</dbReference>
<accession>A0A2S6FZ51</accession>
<dbReference type="InterPro" id="IPR005841">
    <property type="entry name" value="Alpha-D-phosphohexomutase_SF"/>
</dbReference>
<evidence type="ECO:0000256" key="11">
    <source>
        <dbReference type="ARBA" id="ARBA00039995"/>
    </source>
</evidence>
<dbReference type="SUPFAM" id="SSF53738">
    <property type="entry name" value="Phosphoglucomutase, first 3 domains"/>
    <property type="match status" value="3"/>
</dbReference>
<dbReference type="EMBL" id="PTIS01000004">
    <property type="protein sequence ID" value="PPK48834.1"/>
    <property type="molecule type" value="Genomic_DNA"/>
</dbReference>
<dbReference type="InterPro" id="IPR005844">
    <property type="entry name" value="A-D-PHexomutase_a/b/a-I"/>
</dbReference>
<proteinExistence type="inferred from homology"/>
<dbReference type="InterPro" id="IPR005846">
    <property type="entry name" value="A-D-PHexomutase_a/b/a-III"/>
</dbReference>
<dbReference type="InterPro" id="IPR036900">
    <property type="entry name" value="A-D-PHexomutase_C_sf"/>
</dbReference>
<comment type="pathway">
    <text evidence="3">Glycolipid metabolism; diglucosyl-diacylglycerol biosynthesis.</text>
</comment>
<dbReference type="PANTHER" id="PTHR45745:SF1">
    <property type="entry name" value="PHOSPHOGLUCOMUTASE 2B-RELATED"/>
    <property type="match status" value="1"/>
</dbReference>
<dbReference type="STRING" id="37659.GCA_000703125_00815"/>
<feature type="domain" description="Alpha-D-phosphohexomutase alpha/beta/alpha" evidence="18">
    <location>
        <begin position="323"/>
        <end position="449"/>
    </location>
</feature>
<dbReference type="Gene3D" id="3.40.120.10">
    <property type="entry name" value="Alpha-D-Glucose-1,6-Bisphosphate, subunit A, domain 3"/>
    <property type="match status" value="3"/>
</dbReference>
<dbReference type="InterPro" id="IPR016055">
    <property type="entry name" value="A-D-PHexomutase_a/b/a-I/II/III"/>
</dbReference>
<feature type="domain" description="Alpha-D-phosphohexomutase alpha/beta/alpha" evidence="17">
    <location>
        <begin position="210"/>
        <end position="315"/>
    </location>
</feature>
<evidence type="ECO:0000256" key="10">
    <source>
        <dbReference type="ARBA" id="ARBA00023235"/>
    </source>
</evidence>
<evidence type="ECO:0000256" key="7">
    <source>
        <dbReference type="ARBA" id="ARBA00022553"/>
    </source>
</evidence>
<comment type="similarity">
    <text evidence="5 14">Belongs to the phosphohexose mutase family.</text>
</comment>
<dbReference type="Proteomes" id="UP000239863">
    <property type="component" value="Unassembled WGS sequence"/>
</dbReference>
<dbReference type="GO" id="GO:0004614">
    <property type="term" value="F:phosphoglucomutase activity"/>
    <property type="evidence" value="ECO:0007669"/>
    <property type="project" value="UniProtKB-EC"/>
</dbReference>
<dbReference type="Pfam" id="PF02880">
    <property type="entry name" value="PGM_PMM_III"/>
    <property type="match status" value="1"/>
</dbReference>
<comment type="pathway">
    <text evidence="4">Lipid metabolism.</text>
</comment>
<feature type="domain" description="Alpha-D-phosphohexomutase alpha/beta/alpha" evidence="16">
    <location>
        <begin position="43"/>
        <end position="181"/>
    </location>
</feature>
<evidence type="ECO:0000256" key="5">
    <source>
        <dbReference type="ARBA" id="ARBA00010231"/>
    </source>
</evidence>
<evidence type="ECO:0000256" key="12">
    <source>
        <dbReference type="ARBA" id="ARBA00041398"/>
    </source>
</evidence>
<dbReference type="InterPro" id="IPR005843">
    <property type="entry name" value="A-D-PHexomutase_C"/>
</dbReference>
<dbReference type="GO" id="GO:0008973">
    <property type="term" value="F:phosphopentomutase activity"/>
    <property type="evidence" value="ECO:0007669"/>
    <property type="project" value="TreeGrafter"/>
</dbReference>
<comment type="caution">
    <text evidence="19">The sequence shown here is derived from an EMBL/GenBank/DDBJ whole genome shotgun (WGS) entry which is preliminary data.</text>
</comment>
<dbReference type="RefSeq" id="WP_104409550.1">
    <property type="nucleotide sequence ID" value="NZ_PTIS01000004.1"/>
</dbReference>
<evidence type="ECO:0000256" key="6">
    <source>
        <dbReference type="ARBA" id="ARBA00012728"/>
    </source>
</evidence>
<dbReference type="InterPro" id="IPR005845">
    <property type="entry name" value="A-D-PHexomutase_a/b/a-II"/>
</dbReference>
<keyword evidence="9 14" id="KW-0460">Magnesium</keyword>
<dbReference type="GO" id="GO:0006166">
    <property type="term" value="P:purine ribonucleoside salvage"/>
    <property type="evidence" value="ECO:0007669"/>
    <property type="project" value="TreeGrafter"/>
</dbReference>
<dbReference type="GO" id="GO:0005975">
    <property type="term" value="P:carbohydrate metabolic process"/>
    <property type="evidence" value="ECO:0007669"/>
    <property type="project" value="InterPro"/>
</dbReference>
<dbReference type="Pfam" id="PF02879">
    <property type="entry name" value="PGM_PMM_II"/>
    <property type="match status" value="1"/>
</dbReference>
<evidence type="ECO:0000256" key="8">
    <source>
        <dbReference type="ARBA" id="ARBA00022723"/>
    </source>
</evidence>
<organism evidence="19 20">
    <name type="scientific">Clostridium algidicarnis DSM 15099</name>
    <dbReference type="NCBI Taxonomy" id="1121295"/>
    <lineage>
        <taxon>Bacteria</taxon>
        <taxon>Bacillati</taxon>
        <taxon>Bacillota</taxon>
        <taxon>Clostridia</taxon>
        <taxon>Eubacteriales</taxon>
        <taxon>Clostridiaceae</taxon>
        <taxon>Clostridium</taxon>
    </lineage>
</organism>
<dbReference type="InterPro" id="IPR016066">
    <property type="entry name" value="A-D-PHexomutase_CS"/>
</dbReference>
<evidence type="ECO:0000256" key="1">
    <source>
        <dbReference type="ARBA" id="ARBA00000443"/>
    </source>
</evidence>
<dbReference type="Gene3D" id="3.30.310.50">
    <property type="entry name" value="Alpha-D-phosphohexomutase, C-terminal domain"/>
    <property type="match status" value="1"/>
</dbReference>
<evidence type="ECO:0000313" key="20">
    <source>
        <dbReference type="Proteomes" id="UP000239863"/>
    </source>
</evidence>
<comment type="catalytic activity">
    <reaction evidence="1">
        <text>alpha-D-glucose 1-phosphate = alpha-D-glucose 6-phosphate</text>
        <dbReference type="Rhea" id="RHEA:23536"/>
        <dbReference type="ChEBI" id="CHEBI:58225"/>
        <dbReference type="ChEBI" id="CHEBI:58601"/>
        <dbReference type="EC" id="5.4.2.2"/>
    </reaction>
</comment>
<evidence type="ECO:0000256" key="13">
    <source>
        <dbReference type="ARBA" id="ARBA00041467"/>
    </source>
</evidence>